<proteinExistence type="predicted"/>
<dbReference type="Pfam" id="PF13440">
    <property type="entry name" value="Polysacc_synt_3"/>
    <property type="match status" value="1"/>
</dbReference>
<feature type="transmembrane region" description="Helical" evidence="6">
    <location>
        <begin position="32"/>
        <end position="54"/>
    </location>
</feature>
<feature type="transmembrane region" description="Helical" evidence="6">
    <location>
        <begin position="66"/>
        <end position="86"/>
    </location>
</feature>
<feature type="transmembrane region" description="Helical" evidence="6">
    <location>
        <begin position="306"/>
        <end position="325"/>
    </location>
</feature>
<feature type="transmembrane region" description="Helical" evidence="6">
    <location>
        <begin position="191"/>
        <end position="210"/>
    </location>
</feature>
<feature type="transmembrane region" description="Helical" evidence="6">
    <location>
        <begin position="167"/>
        <end position="185"/>
    </location>
</feature>
<name>A0A1G2E2H6_9BACT</name>
<dbReference type="EMBL" id="MHMA01000029">
    <property type="protein sequence ID" value="OGZ20034.1"/>
    <property type="molecule type" value="Genomic_DNA"/>
</dbReference>
<evidence type="ECO:0000256" key="1">
    <source>
        <dbReference type="ARBA" id="ARBA00004651"/>
    </source>
</evidence>
<dbReference type="AlphaFoldDB" id="A0A1G2E2H6"/>
<gene>
    <name evidence="7" type="ORF">A2654_02355</name>
</gene>
<evidence type="ECO:0000313" key="8">
    <source>
        <dbReference type="Proteomes" id="UP000178721"/>
    </source>
</evidence>
<comment type="subcellular location">
    <subcellularLocation>
        <location evidence="1">Cell membrane</location>
        <topology evidence="1">Multi-pass membrane protein</topology>
    </subcellularLocation>
</comment>
<feature type="transmembrane region" description="Helical" evidence="6">
    <location>
        <begin position="368"/>
        <end position="388"/>
    </location>
</feature>
<feature type="transmembrane region" description="Helical" evidence="6">
    <location>
        <begin position="394"/>
        <end position="413"/>
    </location>
</feature>
<keyword evidence="2" id="KW-1003">Cell membrane</keyword>
<keyword evidence="5 6" id="KW-0472">Membrane</keyword>
<dbReference type="GO" id="GO:0005886">
    <property type="term" value="C:plasma membrane"/>
    <property type="evidence" value="ECO:0007669"/>
    <property type="project" value="UniProtKB-SubCell"/>
</dbReference>
<evidence type="ECO:0000256" key="3">
    <source>
        <dbReference type="ARBA" id="ARBA00022692"/>
    </source>
</evidence>
<feature type="transmembrane region" description="Helical" evidence="6">
    <location>
        <begin position="131"/>
        <end position="155"/>
    </location>
</feature>
<comment type="caution">
    <text evidence="7">The sequence shown here is derived from an EMBL/GenBank/DDBJ whole genome shotgun (WGS) entry which is preliminary data.</text>
</comment>
<keyword evidence="3 6" id="KW-0812">Transmembrane</keyword>
<dbReference type="Proteomes" id="UP000178721">
    <property type="component" value="Unassembled WGS sequence"/>
</dbReference>
<evidence type="ECO:0000256" key="6">
    <source>
        <dbReference type="SAM" id="Phobius"/>
    </source>
</evidence>
<accession>A0A1G2E2H6</accession>
<evidence type="ECO:0000256" key="4">
    <source>
        <dbReference type="ARBA" id="ARBA00022989"/>
    </source>
</evidence>
<evidence type="ECO:0008006" key="9">
    <source>
        <dbReference type="Google" id="ProtNLM"/>
    </source>
</evidence>
<organism evidence="7 8">
    <name type="scientific">Candidatus Nealsonbacteria bacterium RIFCSPHIGHO2_01_FULL_43_31</name>
    <dbReference type="NCBI Taxonomy" id="1801665"/>
    <lineage>
        <taxon>Bacteria</taxon>
        <taxon>Candidatus Nealsoniibacteriota</taxon>
    </lineage>
</organism>
<keyword evidence="4 6" id="KW-1133">Transmembrane helix</keyword>
<dbReference type="PANTHER" id="PTHR30250:SF11">
    <property type="entry name" value="O-ANTIGEN TRANSPORTER-RELATED"/>
    <property type="match status" value="1"/>
</dbReference>
<dbReference type="PANTHER" id="PTHR30250">
    <property type="entry name" value="PST FAMILY PREDICTED COLANIC ACID TRANSPORTER"/>
    <property type="match status" value="1"/>
</dbReference>
<evidence type="ECO:0000256" key="2">
    <source>
        <dbReference type="ARBA" id="ARBA00022475"/>
    </source>
</evidence>
<dbReference type="InterPro" id="IPR050833">
    <property type="entry name" value="Poly_Biosynth_Transport"/>
</dbReference>
<evidence type="ECO:0000313" key="7">
    <source>
        <dbReference type="EMBL" id="OGZ20034.1"/>
    </source>
</evidence>
<evidence type="ECO:0000256" key="5">
    <source>
        <dbReference type="ARBA" id="ARBA00023136"/>
    </source>
</evidence>
<protein>
    <recommendedName>
        <fullName evidence="9">Polysaccharide biosynthesis protein C-terminal domain-containing protein</fullName>
    </recommendedName>
</protein>
<feature type="transmembrane region" description="Helical" evidence="6">
    <location>
        <begin position="337"/>
        <end position="356"/>
    </location>
</feature>
<reference evidence="7 8" key="1">
    <citation type="journal article" date="2016" name="Nat. Commun.">
        <title>Thousands of microbial genomes shed light on interconnected biogeochemical processes in an aquifer system.</title>
        <authorList>
            <person name="Anantharaman K."/>
            <person name="Brown C.T."/>
            <person name="Hug L.A."/>
            <person name="Sharon I."/>
            <person name="Castelle C.J."/>
            <person name="Probst A.J."/>
            <person name="Thomas B.C."/>
            <person name="Singh A."/>
            <person name="Wilkins M.J."/>
            <person name="Karaoz U."/>
            <person name="Brodie E.L."/>
            <person name="Williams K.H."/>
            <person name="Hubbard S.S."/>
            <person name="Banfield J.F."/>
        </authorList>
    </citation>
    <scope>NUCLEOTIDE SEQUENCE [LARGE SCALE GENOMIC DNA]</scope>
</reference>
<feature type="transmembrane region" description="Helical" evidence="6">
    <location>
        <begin position="106"/>
        <end position="125"/>
    </location>
</feature>
<sequence length="423" mass="47174">MTDRFKNRVYTFLRRSQKYTGTDNIYLAKGGFWLILGQMVSMVIAFFSAVAFANLLSPSIYGSYKYILSLAELLEITTLIGVSTAINQAVARNMEGSFYTGFKTKLKWGLIGSLAAIAAAIYYWIKGDEALSMPLIIAAVFLPILSASHIYTAFLGGRKLFNSQVKYTIVSQIISVGAIIAALFLTKNLLWLIIVYFASNAFANFFFYLLTKFKFRPNKKEDPQTISYGKHLSLMGVVSGIASRLDKLLLFNSIGAAPLAIYSFATIIPEQIERVLGNVESLAFPKLASKSEEDIGKNLMRKFWKLSILTGIVMVISIAVIPFFYKIFFPRYLDSIIYSQAFVLTFVSIPISLLGTTFKAKMMKKELYLIKAGSFIKICLVAILIPIYGIWGAIAAAIGAEIFKSGLILFLFFRKFKNRPASL</sequence>